<dbReference type="OrthoDB" id="8228280at2"/>
<comment type="subcellular location">
    <subcellularLocation>
        <location evidence="1">Cell membrane</location>
        <topology evidence="1">Multi-pass membrane protein</topology>
    </subcellularLocation>
</comment>
<evidence type="ECO:0000256" key="5">
    <source>
        <dbReference type="ARBA" id="ARBA00022989"/>
    </source>
</evidence>
<gene>
    <name evidence="8" type="ORF">SAMN02745126_04469</name>
</gene>
<evidence type="ECO:0000256" key="3">
    <source>
        <dbReference type="ARBA" id="ARBA00022475"/>
    </source>
</evidence>
<dbReference type="InterPro" id="IPR032808">
    <property type="entry name" value="DoxX"/>
</dbReference>
<dbReference type="STRING" id="225324.SAMN02745126_04469"/>
<protein>
    <submittedName>
        <fullName evidence="8">Putative oxidoreductase</fullName>
    </submittedName>
</protein>
<dbReference type="Pfam" id="PF07681">
    <property type="entry name" value="DoxX"/>
    <property type="match status" value="1"/>
</dbReference>
<dbReference type="Proteomes" id="UP000190092">
    <property type="component" value="Unassembled WGS sequence"/>
</dbReference>
<organism evidence="8 9">
    <name type="scientific">Enhydrobacter aerosaccus</name>
    <dbReference type="NCBI Taxonomy" id="225324"/>
    <lineage>
        <taxon>Bacteria</taxon>
        <taxon>Pseudomonadati</taxon>
        <taxon>Pseudomonadota</taxon>
        <taxon>Alphaproteobacteria</taxon>
        <taxon>Hyphomicrobiales</taxon>
        <taxon>Enhydrobacter</taxon>
    </lineage>
</organism>
<evidence type="ECO:0000256" key="7">
    <source>
        <dbReference type="SAM" id="Phobius"/>
    </source>
</evidence>
<evidence type="ECO:0000313" key="9">
    <source>
        <dbReference type="Proteomes" id="UP000190092"/>
    </source>
</evidence>
<dbReference type="InterPro" id="IPR051907">
    <property type="entry name" value="DoxX-like_oxidoreductase"/>
</dbReference>
<evidence type="ECO:0000256" key="4">
    <source>
        <dbReference type="ARBA" id="ARBA00022692"/>
    </source>
</evidence>
<proteinExistence type="inferred from homology"/>
<evidence type="ECO:0000256" key="2">
    <source>
        <dbReference type="ARBA" id="ARBA00006679"/>
    </source>
</evidence>
<dbReference type="EMBL" id="FUWJ01000007">
    <property type="protein sequence ID" value="SKA24929.1"/>
    <property type="molecule type" value="Genomic_DNA"/>
</dbReference>
<dbReference type="PANTHER" id="PTHR33452">
    <property type="entry name" value="OXIDOREDUCTASE CATD-RELATED"/>
    <property type="match status" value="1"/>
</dbReference>
<keyword evidence="4 7" id="KW-0812">Transmembrane</keyword>
<keyword evidence="6 7" id="KW-0472">Membrane</keyword>
<sequence>MNSLITIFYDWSRVFASYFTWLAPLAARIVVGWVFLWSGWEKLQVLPRMIENFRGWGIPFPEVLTPFVSAMEFLGGLFLLLGLLTRFMSVPMMAIMLVAIISAKWADVDSLETLLGFEEVSYFVMFAWLGIAGPGPVSFDHLILKKFRGDRPASDYGA</sequence>
<evidence type="ECO:0000313" key="8">
    <source>
        <dbReference type="EMBL" id="SKA24929.1"/>
    </source>
</evidence>
<dbReference type="AlphaFoldDB" id="A0A1T4S9N4"/>
<evidence type="ECO:0000256" key="1">
    <source>
        <dbReference type="ARBA" id="ARBA00004651"/>
    </source>
</evidence>
<comment type="similarity">
    <text evidence="2">Belongs to the DoxX family.</text>
</comment>
<feature type="transmembrane region" description="Helical" evidence="7">
    <location>
        <begin position="77"/>
        <end position="102"/>
    </location>
</feature>
<feature type="transmembrane region" description="Helical" evidence="7">
    <location>
        <begin position="122"/>
        <end position="144"/>
    </location>
</feature>
<keyword evidence="5 7" id="KW-1133">Transmembrane helix</keyword>
<dbReference type="PANTHER" id="PTHR33452:SF19">
    <property type="entry name" value="DOXX FAMILY PROTEIN"/>
    <property type="match status" value="1"/>
</dbReference>
<accession>A0A1T4S9N4</accession>
<reference evidence="9" key="1">
    <citation type="submission" date="2017-02" db="EMBL/GenBank/DDBJ databases">
        <authorList>
            <person name="Varghese N."/>
            <person name="Submissions S."/>
        </authorList>
    </citation>
    <scope>NUCLEOTIDE SEQUENCE [LARGE SCALE GENOMIC DNA]</scope>
    <source>
        <strain evidence="9">ATCC 27094</strain>
    </source>
</reference>
<feature type="transmembrane region" description="Helical" evidence="7">
    <location>
        <begin position="18"/>
        <end position="40"/>
    </location>
</feature>
<evidence type="ECO:0000256" key="6">
    <source>
        <dbReference type="ARBA" id="ARBA00023136"/>
    </source>
</evidence>
<keyword evidence="9" id="KW-1185">Reference proteome</keyword>
<keyword evidence="3" id="KW-1003">Cell membrane</keyword>
<dbReference type="GO" id="GO:0005886">
    <property type="term" value="C:plasma membrane"/>
    <property type="evidence" value="ECO:0007669"/>
    <property type="project" value="UniProtKB-SubCell"/>
</dbReference>
<name>A0A1T4S9N4_9HYPH</name>
<dbReference type="RefSeq" id="WP_085936134.1">
    <property type="nucleotide sequence ID" value="NZ_FUWJ01000007.1"/>
</dbReference>